<feature type="region of interest" description="Disordered" evidence="1">
    <location>
        <begin position="85"/>
        <end position="117"/>
    </location>
</feature>
<keyword evidence="3" id="KW-1185">Reference proteome</keyword>
<name>A0A8X6Y1Y2_9ARAC</name>
<dbReference type="AlphaFoldDB" id="A0A8X6Y1Y2"/>
<protein>
    <submittedName>
        <fullName evidence="2">Uncharacterized protein</fullName>
    </submittedName>
</protein>
<evidence type="ECO:0000256" key="1">
    <source>
        <dbReference type="SAM" id="MobiDB-lite"/>
    </source>
</evidence>
<dbReference type="EMBL" id="BMAV01014460">
    <property type="protein sequence ID" value="GFY62895.1"/>
    <property type="molecule type" value="Genomic_DNA"/>
</dbReference>
<feature type="region of interest" description="Disordered" evidence="1">
    <location>
        <begin position="174"/>
        <end position="259"/>
    </location>
</feature>
<feature type="compositionally biased region" description="Basic and acidic residues" evidence="1">
    <location>
        <begin position="205"/>
        <end position="218"/>
    </location>
</feature>
<gene>
    <name evidence="2" type="primary">NCL1_34314</name>
    <name evidence="2" type="ORF">TNIN_236031</name>
</gene>
<feature type="compositionally biased region" description="Basic and acidic residues" evidence="1">
    <location>
        <begin position="249"/>
        <end position="259"/>
    </location>
</feature>
<dbReference type="Proteomes" id="UP000886998">
    <property type="component" value="Unassembled WGS sequence"/>
</dbReference>
<proteinExistence type="predicted"/>
<organism evidence="2 3">
    <name type="scientific">Trichonephila inaurata madagascariensis</name>
    <dbReference type="NCBI Taxonomy" id="2747483"/>
    <lineage>
        <taxon>Eukaryota</taxon>
        <taxon>Metazoa</taxon>
        <taxon>Ecdysozoa</taxon>
        <taxon>Arthropoda</taxon>
        <taxon>Chelicerata</taxon>
        <taxon>Arachnida</taxon>
        <taxon>Araneae</taxon>
        <taxon>Araneomorphae</taxon>
        <taxon>Entelegynae</taxon>
        <taxon>Araneoidea</taxon>
        <taxon>Nephilidae</taxon>
        <taxon>Trichonephila</taxon>
        <taxon>Trichonephila inaurata</taxon>
    </lineage>
</organism>
<comment type="caution">
    <text evidence="2">The sequence shown here is derived from an EMBL/GenBank/DDBJ whole genome shotgun (WGS) entry which is preliminary data.</text>
</comment>
<sequence>MSLLWLLRNPAPLDCPSPKFTPLTPCLSGDKFVLRSTFTRGLPLAYYDSHYFTRYFSPSHRGDLSNLGLEFLTNPLPQAELIGGSEYQSNSSDWSRPRLDRSQGFRSSESGEKQVEKRKKRQVLLGIKVVGIKQWVNKRKRTSDSNEFSIGLLATQPAKKRTQEVRRCKRCVPSSLSEGQDRKRRLPNRESPWLLSPSTLGSAEQVKERGRRTEENIDRFQPGCSRPGPEEERRPVQDGSCPQHLQKFVKREMTRKFGS</sequence>
<feature type="compositionally biased region" description="Basic and acidic residues" evidence="1">
    <location>
        <begin position="95"/>
        <end position="115"/>
    </location>
</feature>
<reference evidence="2" key="1">
    <citation type="submission" date="2020-08" db="EMBL/GenBank/DDBJ databases">
        <title>Multicomponent nature underlies the extraordinary mechanical properties of spider dragline silk.</title>
        <authorList>
            <person name="Kono N."/>
            <person name="Nakamura H."/>
            <person name="Mori M."/>
            <person name="Yoshida Y."/>
            <person name="Ohtoshi R."/>
            <person name="Malay A.D."/>
            <person name="Moran D.A.P."/>
            <person name="Tomita M."/>
            <person name="Numata K."/>
            <person name="Arakawa K."/>
        </authorList>
    </citation>
    <scope>NUCLEOTIDE SEQUENCE</scope>
</reference>
<evidence type="ECO:0000313" key="3">
    <source>
        <dbReference type="Proteomes" id="UP000886998"/>
    </source>
</evidence>
<evidence type="ECO:0000313" key="2">
    <source>
        <dbReference type="EMBL" id="GFY62895.1"/>
    </source>
</evidence>
<accession>A0A8X6Y1Y2</accession>